<dbReference type="AlphaFoldDB" id="A0A4V6PV47"/>
<dbReference type="PANTHER" id="PTHR23150">
    <property type="entry name" value="SULFATASE MODIFYING FACTOR 1, 2"/>
    <property type="match status" value="1"/>
</dbReference>
<dbReference type="RefSeq" id="WP_133702638.1">
    <property type="nucleotide sequence ID" value="NZ_SNXS01000005.1"/>
</dbReference>
<sequence length="325" mass="35207">MNTPTGTTRLLWLGLGALLLVTLATWLAARSAPAARTERLHCALPAQPANAPHPGMVWVPAGSFEMGDTVYAEEQPRRAVSVEGFWMDRTEVSNAEFARFVAATGHVTTAEREVDAATHPGLPPELRRPGAVVFISPAKVQGRDDANQWWRYVAGASWRHPGGPGTDIKGRDSFPVVAISHADVQAYARWKGRQLPTEAQWEWAARGARAAPMPAHEQPREANTWQGPFPVLNSGEDGFIGLAPVGCYAPNALGLYDLIGNVWELTADPYTTATGQARQRVIKGGSFLCAPNYCMRYRAGARQPQDEDLAASHLGFRTILLAPGP</sequence>
<accession>A0A4V6PV47</accession>
<dbReference type="OrthoDB" id="9768004at2"/>
<dbReference type="InterPro" id="IPR005532">
    <property type="entry name" value="SUMF_dom"/>
</dbReference>
<organism evidence="2 3">
    <name type="scientific">Roseateles toxinivorans</name>
    <dbReference type="NCBI Taxonomy" id="270368"/>
    <lineage>
        <taxon>Bacteria</taxon>
        <taxon>Pseudomonadati</taxon>
        <taxon>Pseudomonadota</taxon>
        <taxon>Betaproteobacteria</taxon>
        <taxon>Burkholderiales</taxon>
        <taxon>Sphaerotilaceae</taxon>
        <taxon>Roseateles</taxon>
    </lineage>
</organism>
<dbReference type="Pfam" id="PF03781">
    <property type="entry name" value="FGE-sulfatase"/>
    <property type="match status" value="1"/>
</dbReference>
<evidence type="ECO:0000313" key="3">
    <source>
        <dbReference type="Proteomes" id="UP000295361"/>
    </source>
</evidence>
<dbReference type="SUPFAM" id="SSF56436">
    <property type="entry name" value="C-type lectin-like"/>
    <property type="match status" value="1"/>
</dbReference>
<gene>
    <name evidence="2" type="ORF">DES47_105484</name>
</gene>
<reference evidence="2 3" key="1">
    <citation type="submission" date="2019-03" db="EMBL/GenBank/DDBJ databases">
        <title>Genomic Encyclopedia of Type Strains, Phase IV (KMG-IV): sequencing the most valuable type-strain genomes for metagenomic binning, comparative biology and taxonomic classification.</title>
        <authorList>
            <person name="Goeker M."/>
        </authorList>
    </citation>
    <scope>NUCLEOTIDE SEQUENCE [LARGE SCALE GENOMIC DNA]</scope>
    <source>
        <strain evidence="2 3">DSM 16998</strain>
    </source>
</reference>
<comment type="caution">
    <text evidence="2">The sequence shown here is derived from an EMBL/GenBank/DDBJ whole genome shotgun (WGS) entry which is preliminary data.</text>
</comment>
<proteinExistence type="predicted"/>
<dbReference type="PANTHER" id="PTHR23150:SF19">
    <property type="entry name" value="FORMYLGLYCINE-GENERATING ENZYME"/>
    <property type="match status" value="1"/>
</dbReference>
<dbReference type="Proteomes" id="UP000295361">
    <property type="component" value="Unassembled WGS sequence"/>
</dbReference>
<dbReference type="EMBL" id="SNXS01000005">
    <property type="protein sequence ID" value="TDP63478.1"/>
    <property type="molecule type" value="Genomic_DNA"/>
</dbReference>
<keyword evidence="3" id="KW-1185">Reference proteome</keyword>
<dbReference type="InterPro" id="IPR016187">
    <property type="entry name" value="CTDL_fold"/>
</dbReference>
<evidence type="ECO:0000313" key="2">
    <source>
        <dbReference type="EMBL" id="TDP63478.1"/>
    </source>
</evidence>
<feature type="domain" description="Sulfatase-modifying factor enzyme-like" evidence="1">
    <location>
        <begin position="54"/>
        <end position="319"/>
    </location>
</feature>
<dbReference type="InterPro" id="IPR051043">
    <property type="entry name" value="Sulfatase_Mod_Factor_Kinase"/>
</dbReference>
<dbReference type="GO" id="GO:0120147">
    <property type="term" value="F:formylglycine-generating oxidase activity"/>
    <property type="evidence" value="ECO:0007669"/>
    <property type="project" value="TreeGrafter"/>
</dbReference>
<evidence type="ECO:0000259" key="1">
    <source>
        <dbReference type="Pfam" id="PF03781"/>
    </source>
</evidence>
<protein>
    <submittedName>
        <fullName evidence="2">Formylglycine-generating enzyme required for sulfatase activity</fullName>
    </submittedName>
</protein>
<name>A0A4V6PV47_9BURK</name>
<dbReference type="InParanoid" id="A0A4V6PV47"/>
<dbReference type="Gene3D" id="3.90.1580.10">
    <property type="entry name" value="paralog of FGE (formylglycine-generating enzyme)"/>
    <property type="match status" value="1"/>
</dbReference>
<dbReference type="InterPro" id="IPR042095">
    <property type="entry name" value="SUMF_sf"/>
</dbReference>